<gene>
    <name evidence="2" type="ORF">BXY64_4247</name>
</gene>
<dbReference type="Gene3D" id="1.10.287.1490">
    <property type="match status" value="1"/>
</dbReference>
<dbReference type="PANTHER" id="PTHR32114:SF2">
    <property type="entry name" value="ABC TRANSPORTER ABCH.3"/>
    <property type="match status" value="1"/>
</dbReference>
<dbReference type="AlphaFoldDB" id="A0A419WF14"/>
<accession>A0A419WF14</accession>
<keyword evidence="3" id="KW-1185">Reference proteome</keyword>
<dbReference type="InterPro" id="IPR022205">
    <property type="entry name" value="DUF3732"/>
</dbReference>
<dbReference type="Proteomes" id="UP000284531">
    <property type="component" value="Unassembled WGS sequence"/>
</dbReference>
<evidence type="ECO:0000313" key="2">
    <source>
        <dbReference type="EMBL" id="RKD94084.1"/>
    </source>
</evidence>
<dbReference type="Gene3D" id="3.40.50.300">
    <property type="entry name" value="P-loop containing nucleotide triphosphate hydrolases"/>
    <property type="match status" value="1"/>
</dbReference>
<evidence type="ECO:0000313" key="3">
    <source>
        <dbReference type="Proteomes" id="UP000284531"/>
    </source>
</evidence>
<dbReference type="EMBL" id="RAPQ01000015">
    <property type="protein sequence ID" value="RKD94084.1"/>
    <property type="molecule type" value="Genomic_DNA"/>
</dbReference>
<feature type="coiled-coil region" evidence="1">
    <location>
        <begin position="340"/>
        <end position="381"/>
    </location>
</feature>
<evidence type="ECO:0000256" key="1">
    <source>
        <dbReference type="SAM" id="Coils"/>
    </source>
</evidence>
<reference evidence="2 3" key="1">
    <citation type="submission" date="2018-09" db="EMBL/GenBank/DDBJ databases">
        <title>Genomic Encyclopedia of Archaeal and Bacterial Type Strains, Phase II (KMG-II): from individual species to whole genera.</title>
        <authorList>
            <person name="Goeker M."/>
        </authorList>
    </citation>
    <scope>NUCLEOTIDE SEQUENCE [LARGE SCALE GENOMIC DNA]</scope>
    <source>
        <strain evidence="2 3">DSM 21950</strain>
    </source>
</reference>
<proteinExistence type="predicted"/>
<feature type="coiled-coil region" evidence="1">
    <location>
        <begin position="412"/>
        <end position="439"/>
    </location>
</feature>
<dbReference type="RefSeq" id="WP_120241915.1">
    <property type="nucleotide sequence ID" value="NZ_RAPQ01000015.1"/>
</dbReference>
<dbReference type="SUPFAM" id="SSF52540">
    <property type="entry name" value="P-loop containing nucleoside triphosphate hydrolases"/>
    <property type="match status" value="1"/>
</dbReference>
<name>A0A419WF14_9BACT</name>
<keyword evidence="1" id="KW-0175">Coiled coil</keyword>
<sequence>MKFYIKKILLWLKDSEQPRELEFKPNKINVITGAPGTGKSSILAIIDYCLLGSETKIPEDIINENILWYGLDFKINGKDYFIARQGIVNEVLSSFLYFSSNGEIPDELSGNIGYTELKRIIETDFGVNQDLVIPYGGKKIKAGSKISFRYFLLFNTQSENVVDNSNTFFDFDLYDSEKYREALDRIFDLSIGALNQKNTLIKEKVQSLNKEKLSLERKQKILEKEYKLFSEKILELISKAQEYDLIEFKLFEIQEGYSRLKHLISDYKEDKISTDISLLEELYSRRRNIARTIRNIKAFDSEYTQYQKTLKFDFDSLLPIQAISESSQELIINPEVAHFIEGLESELRKIKQAISGKKSMNNNLSSKLKELNEELKDVQGKIDTMPMKSNDFKNNVSKYIFIGELKAKLAFYDKETEQSSEIENRIEEIDDELELLSQGLEQDASERRILLEMLESFIQKNIDECKSLGNYTKYKAFFDTKKKVLKLRKPDKASPINQIGSSSNHMFLHLFLFLGLHEHFINLKVPYIPSFLILDQISRPYFDMSVQTEGKETKVSEDKQKLTDALTLLNSFMDRVLQYEDAEFQIILLEHASKDYWENEKLLHYHLVEEFRFGNALIPNK</sequence>
<dbReference type="PANTHER" id="PTHR32114">
    <property type="entry name" value="ABC TRANSPORTER ABCH.3"/>
    <property type="match status" value="1"/>
</dbReference>
<organism evidence="2 3">
    <name type="scientific">Marinifilum flexuosum</name>
    <dbReference type="NCBI Taxonomy" id="1117708"/>
    <lineage>
        <taxon>Bacteria</taxon>
        <taxon>Pseudomonadati</taxon>
        <taxon>Bacteroidota</taxon>
        <taxon>Bacteroidia</taxon>
        <taxon>Marinilabiliales</taxon>
        <taxon>Marinifilaceae</taxon>
    </lineage>
</organism>
<protein>
    <submittedName>
        <fullName evidence="2">Uncharacterized protein DUF3732</fullName>
    </submittedName>
</protein>
<comment type="caution">
    <text evidence="2">The sequence shown here is derived from an EMBL/GenBank/DDBJ whole genome shotgun (WGS) entry which is preliminary data.</text>
</comment>
<dbReference type="OrthoDB" id="103556at2"/>
<dbReference type="Pfam" id="PF12532">
    <property type="entry name" value="DUF3732"/>
    <property type="match status" value="1"/>
</dbReference>
<dbReference type="InterPro" id="IPR027417">
    <property type="entry name" value="P-loop_NTPase"/>
</dbReference>
<feature type="coiled-coil region" evidence="1">
    <location>
        <begin position="191"/>
        <end position="225"/>
    </location>
</feature>